<reference evidence="2 3" key="1">
    <citation type="submission" date="2021-03" db="EMBL/GenBank/DDBJ databases">
        <title>Sequencing the genomes of 1000 actinobacteria strains.</title>
        <authorList>
            <person name="Klenk H.-P."/>
        </authorList>
    </citation>
    <scope>NUCLEOTIDE SEQUENCE [LARGE SCALE GENOMIC DNA]</scope>
    <source>
        <strain evidence="2 3">DSM 15454</strain>
    </source>
</reference>
<dbReference type="Gene3D" id="3.30.1540.10">
    <property type="entry name" value="formyl-coa transferase, domain 3"/>
    <property type="match status" value="1"/>
</dbReference>
<accession>A0ABS4WJX6</accession>
<dbReference type="InterPro" id="IPR023606">
    <property type="entry name" value="CoA-Trfase_III_dom_1_sf"/>
</dbReference>
<proteinExistence type="predicted"/>
<protein>
    <submittedName>
        <fullName evidence="2">Crotonobetainyl-CoA:carnitine CoA-transferase CaiB-like acyl-CoA transferase</fullName>
    </submittedName>
</protein>
<organism evidence="2 3">
    <name type="scientific">Paeniglutamicibacter psychrophenolicus</name>
    <dbReference type="NCBI Taxonomy" id="257454"/>
    <lineage>
        <taxon>Bacteria</taxon>
        <taxon>Bacillati</taxon>
        <taxon>Actinomycetota</taxon>
        <taxon>Actinomycetes</taxon>
        <taxon>Micrococcales</taxon>
        <taxon>Micrococcaceae</taxon>
        <taxon>Paeniglutamicibacter</taxon>
    </lineage>
</organism>
<dbReference type="Proteomes" id="UP000766570">
    <property type="component" value="Unassembled WGS sequence"/>
</dbReference>
<dbReference type="PANTHER" id="PTHR48207">
    <property type="entry name" value="SUCCINATE--HYDROXYMETHYLGLUTARATE COA-TRANSFERASE"/>
    <property type="match status" value="1"/>
</dbReference>
<dbReference type="Gene3D" id="3.40.50.10540">
    <property type="entry name" value="Crotonobetainyl-coa:carnitine coa-transferase, domain 1"/>
    <property type="match status" value="1"/>
</dbReference>
<name>A0ABS4WJX6_9MICC</name>
<comment type="caution">
    <text evidence="2">The sequence shown here is derived from an EMBL/GenBank/DDBJ whole genome shotgun (WGS) entry which is preliminary data.</text>
</comment>
<gene>
    <name evidence="2" type="ORF">JOF46_004488</name>
</gene>
<dbReference type="InterPro" id="IPR003673">
    <property type="entry name" value="CoA-Trfase_fam_III"/>
</dbReference>
<dbReference type="EMBL" id="JAGIOE010000002">
    <property type="protein sequence ID" value="MBP2376499.1"/>
    <property type="molecule type" value="Genomic_DNA"/>
</dbReference>
<keyword evidence="1" id="KW-0808">Transferase</keyword>
<dbReference type="Pfam" id="PF02515">
    <property type="entry name" value="CoA_transf_3"/>
    <property type="match status" value="1"/>
</dbReference>
<dbReference type="PANTHER" id="PTHR48207:SF4">
    <property type="entry name" value="BLL6097 PROTEIN"/>
    <property type="match status" value="1"/>
</dbReference>
<evidence type="ECO:0000313" key="3">
    <source>
        <dbReference type="Proteomes" id="UP000766570"/>
    </source>
</evidence>
<dbReference type="InterPro" id="IPR044855">
    <property type="entry name" value="CoA-Trfase_III_dom3_sf"/>
</dbReference>
<evidence type="ECO:0000256" key="1">
    <source>
        <dbReference type="ARBA" id="ARBA00022679"/>
    </source>
</evidence>
<evidence type="ECO:0000313" key="2">
    <source>
        <dbReference type="EMBL" id="MBP2376499.1"/>
    </source>
</evidence>
<sequence>MTNSGGLPLSGIRVADFGQFIAIPSATQQFAEMGADVIKVEPPGGEISRNLGMFGESMLRGSNRGKRSIVLDLKHPRDVAVAERLIASSDVVCHNLRPGTMERLGFGVERVRGLNPGIINVSVTGYGPHGPSATRAGLDIAAQAESGLMSVTGEADGDPQRVGVAIVDQTTAYLVVQAVLAALLRRERTGLGDDIQIALLDTAIHMQTMNWMQQDVTGVPARRKGNGQPNMAMAAEVFKASDGHFVLSAYKQEHFARLCEVIGRPSMVHDEKYADARGRLINRRELLDIVGSAFSDRPVQECVKVLSEAGLVSAVIRAYENVLTAADVVDNETFVQATAVDGTSFSVPVPPARSSLFDPAVVGGRVPALGEHTAEILAELGLENAVAAGHE</sequence>
<dbReference type="InterPro" id="IPR050483">
    <property type="entry name" value="CoA-transferase_III_domain"/>
</dbReference>
<dbReference type="RefSeq" id="WP_209912260.1">
    <property type="nucleotide sequence ID" value="NZ_BAAAMI010000027.1"/>
</dbReference>
<dbReference type="SUPFAM" id="SSF89796">
    <property type="entry name" value="CoA-transferase family III (CaiB/BaiF)"/>
    <property type="match status" value="1"/>
</dbReference>
<keyword evidence="3" id="KW-1185">Reference proteome</keyword>